<dbReference type="AlphaFoldDB" id="A0A0C3BQT6"/>
<proteinExistence type="predicted"/>
<organism evidence="1 2">
    <name type="scientific">Piloderma croceum (strain F 1598)</name>
    <dbReference type="NCBI Taxonomy" id="765440"/>
    <lineage>
        <taxon>Eukaryota</taxon>
        <taxon>Fungi</taxon>
        <taxon>Dikarya</taxon>
        <taxon>Basidiomycota</taxon>
        <taxon>Agaricomycotina</taxon>
        <taxon>Agaricomycetes</taxon>
        <taxon>Agaricomycetidae</taxon>
        <taxon>Atheliales</taxon>
        <taxon>Atheliaceae</taxon>
        <taxon>Piloderma</taxon>
    </lineage>
</organism>
<sequence>MPSFIITSTVLRELLNLVASSESESASSTSQLYLAFSCIHLRCLPSSAHRQLAVHFLW</sequence>
<evidence type="ECO:0000313" key="1">
    <source>
        <dbReference type="EMBL" id="KIM88863.1"/>
    </source>
</evidence>
<dbReference type="InParanoid" id="A0A0C3BQT6"/>
<dbReference type="HOGENOM" id="CLU_2979882_0_0_1"/>
<keyword evidence="2" id="KW-1185">Reference proteome</keyword>
<dbReference type="Proteomes" id="UP000054166">
    <property type="component" value="Unassembled WGS sequence"/>
</dbReference>
<evidence type="ECO:0000313" key="2">
    <source>
        <dbReference type="Proteomes" id="UP000054166"/>
    </source>
</evidence>
<reference evidence="2" key="2">
    <citation type="submission" date="2015-01" db="EMBL/GenBank/DDBJ databases">
        <title>Evolutionary Origins and Diversification of the Mycorrhizal Mutualists.</title>
        <authorList>
            <consortium name="DOE Joint Genome Institute"/>
            <consortium name="Mycorrhizal Genomics Consortium"/>
            <person name="Kohler A."/>
            <person name="Kuo A."/>
            <person name="Nagy L.G."/>
            <person name="Floudas D."/>
            <person name="Copeland A."/>
            <person name="Barry K.W."/>
            <person name="Cichocki N."/>
            <person name="Veneault-Fourrey C."/>
            <person name="LaButti K."/>
            <person name="Lindquist E.A."/>
            <person name="Lipzen A."/>
            <person name="Lundell T."/>
            <person name="Morin E."/>
            <person name="Murat C."/>
            <person name="Riley R."/>
            <person name="Ohm R."/>
            <person name="Sun H."/>
            <person name="Tunlid A."/>
            <person name="Henrissat B."/>
            <person name="Grigoriev I.V."/>
            <person name="Hibbett D.S."/>
            <person name="Martin F."/>
        </authorList>
    </citation>
    <scope>NUCLEOTIDE SEQUENCE [LARGE SCALE GENOMIC DNA]</scope>
    <source>
        <strain evidence="2">F 1598</strain>
    </source>
</reference>
<accession>A0A0C3BQT6</accession>
<reference evidence="1 2" key="1">
    <citation type="submission" date="2014-04" db="EMBL/GenBank/DDBJ databases">
        <authorList>
            <consortium name="DOE Joint Genome Institute"/>
            <person name="Kuo A."/>
            <person name="Tarkka M."/>
            <person name="Buscot F."/>
            <person name="Kohler A."/>
            <person name="Nagy L.G."/>
            <person name="Floudas D."/>
            <person name="Copeland A."/>
            <person name="Barry K.W."/>
            <person name="Cichocki N."/>
            <person name="Veneault-Fourrey C."/>
            <person name="LaButti K."/>
            <person name="Lindquist E.A."/>
            <person name="Lipzen A."/>
            <person name="Lundell T."/>
            <person name="Morin E."/>
            <person name="Murat C."/>
            <person name="Sun H."/>
            <person name="Tunlid A."/>
            <person name="Henrissat B."/>
            <person name="Grigoriev I.V."/>
            <person name="Hibbett D.S."/>
            <person name="Martin F."/>
            <person name="Nordberg H.P."/>
            <person name="Cantor M.N."/>
            <person name="Hua S.X."/>
        </authorList>
    </citation>
    <scope>NUCLEOTIDE SEQUENCE [LARGE SCALE GENOMIC DNA]</scope>
    <source>
        <strain evidence="1 2">F 1598</strain>
    </source>
</reference>
<name>A0A0C3BQT6_PILCF</name>
<protein>
    <submittedName>
        <fullName evidence="1">Uncharacterized protein</fullName>
    </submittedName>
</protein>
<dbReference type="EMBL" id="KN832976">
    <property type="protein sequence ID" value="KIM88863.1"/>
    <property type="molecule type" value="Genomic_DNA"/>
</dbReference>
<gene>
    <name evidence="1" type="ORF">PILCRDRAFT_242460</name>
</gene>